<dbReference type="PANTHER" id="PTHR40202:SF1">
    <property type="entry name" value="HD DOMAIN-CONTAINING PROTEIN"/>
    <property type="match status" value="1"/>
</dbReference>
<proteinExistence type="predicted"/>
<dbReference type="Proteomes" id="UP000484015">
    <property type="component" value="Unassembled WGS sequence"/>
</dbReference>
<organism evidence="1 2">
    <name type="scientific">Pseudoduganella ginsengisoli</name>
    <dbReference type="NCBI Taxonomy" id="1462440"/>
    <lineage>
        <taxon>Bacteria</taxon>
        <taxon>Pseudomonadati</taxon>
        <taxon>Pseudomonadota</taxon>
        <taxon>Betaproteobacteria</taxon>
        <taxon>Burkholderiales</taxon>
        <taxon>Oxalobacteraceae</taxon>
        <taxon>Telluria group</taxon>
        <taxon>Pseudoduganella</taxon>
    </lineage>
</organism>
<dbReference type="InterPro" id="IPR052567">
    <property type="entry name" value="OP_Dioxygenase"/>
</dbReference>
<dbReference type="PANTHER" id="PTHR40202">
    <property type="match status" value="1"/>
</dbReference>
<sequence length="193" mass="22153">MKAAAFTSLDQSTREDWQTIAGEFMQFAQGLPDRVAAHLALLRGDFGGFPVDRYTHSLQTGTRALRDGRDDEYVACALLHDIGDTLGTFNHPDIAAAILQPFVSDDNLWMVKHHGIFQGHYFFHHLGMDRDMRDQFKDHPCYQRTAEFCELYDNPAFDSAYASLPIEEFMPILRRVFAAPRRSLYQQAIRDQH</sequence>
<protein>
    <submittedName>
        <fullName evidence="1">Phosphohydrolase</fullName>
    </submittedName>
</protein>
<dbReference type="EMBL" id="WNLA01000001">
    <property type="protein sequence ID" value="MTW01359.1"/>
    <property type="molecule type" value="Genomic_DNA"/>
</dbReference>
<comment type="caution">
    <text evidence="1">The sequence shown here is derived from an EMBL/GenBank/DDBJ whole genome shotgun (WGS) entry which is preliminary data.</text>
</comment>
<evidence type="ECO:0000313" key="2">
    <source>
        <dbReference type="Proteomes" id="UP000484015"/>
    </source>
</evidence>
<dbReference type="GO" id="GO:0016787">
    <property type="term" value="F:hydrolase activity"/>
    <property type="evidence" value="ECO:0007669"/>
    <property type="project" value="UniProtKB-KW"/>
</dbReference>
<dbReference type="AlphaFoldDB" id="A0A6L6PVT9"/>
<reference evidence="1 2" key="1">
    <citation type="submission" date="2019-11" db="EMBL/GenBank/DDBJ databases">
        <title>Type strains purchased from KCTC, JCM and DSMZ.</title>
        <authorList>
            <person name="Lu H."/>
        </authorList>
    </citation>
    <scope>NUCLEOTIDE SEQUENCE [LARGE SCALE GENOMIC DNA]</scope>
    <source>
        <strain evidence="1 2">KCTC 42409</strain>
    </source>
</reference>
<accession>A0A6L6PVT9</accession>
<name>A0A6L6PVT9_9BURK</name>
<evidence type="ECO:0000313" key="1">
    <source>
        <dbReference type="EMBL" id="MTW01359.1"/>
    </source>
</evidence>
<dbReference type="SUPFAM" id="SSF109604">
    <property type="entry name" value="HD-domain/PDEase-like"/>
    <property type="match status" value="1"/>
</dbReference>
<dbReference type="RefSeq" id="WP_155437686.1">
    <property type="nucleotide sequence ID" value="NZ_WNLA01000001.1"/>
</dbReference>
<gene>
    <name evidence="1" type="ORF">GM668_04570</name>
</gene>
<keyword evidence="2" id="KW-1185">Reference proteome</keyword>
<keyword evidence="1" id="KW-0378">Hydrolase</keyword>
<dbReference type="OrthoDB" id="9802857at2"/>
<dbReference type="Gene3D" id="1.10.3210.10">
    <property type="entry name" value="Hypothetical protein af1432"/>
    <property type="match status" value="1"/>
</dbReference>